<protein>
    <submittedName>
        <fullName evidence="1">Nodulation protein S (NodS)</fullName>
    </submittedName>
</protein>
<dbReference type="Proteomes" id="UP000269669">
    <property type="component" value="Unassembled WGS sequence"/>
</dbReference>
<dbReference type="OrthoDB" id="116799at2"/>
<organism evidence="1 2">
    <name type="scientific">Edaphobacter aggregans</name>
    <dbReference type="NCBI Taxonomy" id="570835"/>
    <lineage>
        <taxon>Bacteria</taxon>
        <taxon>Pseudomonadati</taxon>
        <taxon>Acidobacteriota</taxon>
        <taxon>Terriglobia</taxon>
        <taxon>Terriglobales</taxon>
        <taxon>Acidobacteriaceae</taxon>
        <taxon>Edaphobacter</taxon>
    </lineage>
</organism>
<dbReference type="EMBL" id="RSDW01000001">
    <property type="protein sequence ID" value="RSL19079.1"/>
    <property type="molecule type" value="Genomic_DNA"/>
</dbReference>
<dbReference type="SUPFAM" id="SSF53335">
    <property type="entry name" value="S-adenosyl-L-methionine-dependent methyltransferases"/>
    <property type="match status" value="1"/>
</dbReference>
<keyword evidence="2" id="KW-1185">Reference proteome</keyword>
<evidence type="ECO:0000313" key="1">
    <source>
        <dbReference type="EMBL" id="RSL19079.1"/>
    </source>
</evidence>
<comment type="caution">
    <text evidence="1">The sequence shown here is derived from an EMBL/GenBank/DDBJ whole genome shotgun (WGS) entry which is preliminary data.</text>
</comment>
<dbReference type="Pfam" id="PF05401">
    <property type="entry name" value="NodS"/>
    <property type="match status" value="1"/>
</dbReference>
<evidence type="ECO:0000313" key="2">
    <source>
        <dbReference type="Proteomes" id="UP000269669"/>
    </source>
</evidence>
<dbReference type="AlphaFoldDB" id="A0A3R9NXF0"/>
<accession>A0A3R9NXF0</accession>
<dbReference type="GO" id="GO:0008757">
    <property type="term" value="F:S-adenosylmethionine-dependent methyltransferase activity"/>
    <property type="evidence" value="ECO:0007669"/>
    <property type="project" value="InterPro"/>
</dbReference>
<reference evidence="1 2" key="1">
    <citation type="submission" date="2018-12" db="EMBL/GenBank/DDBJ databases">
        <title>Sequencing of bacterial isolates from soil warming experiment in Harvard Forest, Massachusetts, USA.</title>
        <authorList>
            <person name="Deangelis K."/>
        </authorList>
    </citation>
    <scope>NUCLEOTIDE SEQUENCE [LARGE SCALE GENOMIC DNA]</scope>
    <source>
        <strain evidence="1 2">EB153</strain>
    </source>
</reference>
<dbReference type="InterPro" id="IPR029063">
    <property type="entry name" value="SAM-dependent_MTases_sf"/>
</dbReference>
<name>A0A3R9NXF0_9BACT</name>
<dbReference type="GO" id="GO:0009312">
    <property type="term" value="P:oligosaccharide biosynthetic process"/>
    <property type="evidence" value="ECO:0007669"/>
    <property type="project" value="InterPro"/>
</dbReference>
<gene>
    <name evidence="1" type="ORF">EDE15_4700</name>
</gene>
<dbReference type="InterPro" id="IPR008715">
    <property type="entry name" value="SAM-MeTfrase_NodS-like"/>
</dbReference>
<dbReference type="Gene3D" id="3.40.50.150">
    <property type="entry name" value="Vaccinia Virus protein VP39"/>
    <property type="match status" value="1"/>
</dbReference>
<proteinExistence type="predicted"/>
<sequence length="191" mass="21253">MSHPTTSRAFFDRIYLQDADPWRFASSEYELGRYEVTMQALSTRRYRHAFEPGCSIGVLTERLATICECVDAIDISSTAVRQASLRCSRLSNVTIRQGALPTDIPAGTFDLLVLSEIGYYFDSAQLRSLIDDLVGRMSSGSVFLAVHWLGSSPDHILSGSKVHEVISSAETLTQDLGENHTEFLLGRWVCK</sequence>
<dbReference type="RefSeq" id="WP_125487347.1">
    <property type="nucleotide sequence ID" value="NZ_RSDW01000001.1"/>
</dbReference>